<keyword evidence="1" id="KW-1133">Transmembrane helix</keyword>
<organism evidence="3 4">
    <name type="scientific">Thermococcus profundus</name>
    <dbReference type="NCBI Taxonomy" id="49899"/>
    <lineage>
        <taxon>Archaea</taxon>
        <taxon>Methanobacteriati</taxon>
        <taxon>Methanobacteriota</taxon>
        <taxon>Thermococci</taxon>
        <taxon>Thermococcales</taxon>
        <taxon>Thermococcaceae</taxon>
        <taxon>Thermococcus</taxon>
    </lineage>
</organism>
<feature type="transmembrane region" description="Helical" evidence="1">
    <location>
        <begin position="6"/>
        <end position="30"/>
    </location>
</feature>
<dbReference type="AlphaFoldDB" id="A0A2Z2MDE6"/>
<dbReference type="GeneID" id="33318996"/>
<protein>
    <recommendedName>
        <fullName evidence="2">DUF835 domain-containing protein</fullName>
    </recommendedName>
</protein>
<dbReference type="Pfam" id="PF05763">
    <property type="entry name" value="DUF835"/>
    <property type="match status" value="1"/>
</dbReference>
<evidence type="ECO:0000313" key="4">
    <source>
        <dbReference type="Proteomes" id="UP000250179"/>
    </source>
</evidence>
<dbReference type="InterPro" id="IPR008553">
    <property type="entry name" value="DUF835"/>
</dbReference>
<evidence type="ECO:0000313" key="3">
    <source>
        <dbReference type="EMBL" id="ASJ01984.1"/>
    </source>
</evidence>
<gene>
    <name evidence="3" type="ORF">A3L09_01260</name>
</gene>
<sequence length="276" mass="31129">MVAVISWGYFIRDLIVLLLSLAIIVVMALIGRNAKNNMGFKYFSRVFDMVILTFVLVAIAQTIGVLLRTTILGSNQTFYTIRSVLLVIAAIFIFLSSFLIYLPFGRGRYMVVPLATEPAENLKYGGYWGSLDEVYKAFVLLSKRYRLPAMAVSREPPEVFRGKLGLKLVPVLWISKVNKEGSVNPTRLPYLLNYLEGFLEATNMDKVILIDCIEYLILENGEEAILKFITSLKDLTSINRGILLVAIDKNAVDKRVFNFIKSEFSEVSELMKTLAS</sequence>
<feature type="transmembrane region" description="Helical" evidence="1">
    <location>
        <begin position="42"/>
        <end position="67"/>
    </location>
</feature>
<evidence type="ECO:0000256" key="1">
    <source>
        <dbReference type="SAM" id="Phobius"/>
    </source>
</evidence>
<dbReference type="Proteomes" id="UP000250179">
    <property type="component" value="Chromosome"/>
</dbReference>
<keyword evidence="1" id="KW-0812">Transmembrane</keyword>
<keyword evidence="1" id="KW-0472">Membrane</keyword>
<feature type="transmembrane region" description="Helical" evidence="1">
    <location>
        <begin position="79"/>
        <end position="102"/>
    </location>
</feature>
<feature type="domain" description="DUF835" evidence="2">
    <location>
        <begin position="146"/>
        <end position="264"/>
    </location>
</feature>
<dbReference type="KEGG" id="tprf:A3L09_01260"/>
<dbReference type="OrthoDB" id="86314at2157"/>
<proteinExistence type="predicted"/>
<keyword evidence="4" id="KW-1185">Reference proteome</keyword>
<name>A0A2Z2MDE6_THEPR</name>
<accession>A0A2Z2MDE6</accession>
<evidence type="ECO:0000259" key="2">
    <source>
        <dbReference type="Pfam" id="PF05763"/>
    </source>
</evidence>
<dbReference type="RefSeq" id="WP_088857254.1">
    <property type="nucleotide sequence ID" value="NZ_CP014862.1"/>
</dbReference>
<dbReference type="EMBL" id="CP014862">
    <property type="protein sequence ID" value="ASJ01984.1"/>
    <property type="molecule type" value="Genomic_DNA"/>
</dbReference>
<reference evidence="3 4" key="1">
    <citation type="submission" date="2016-03" db="EMBL/GenBank/DDBJ databases">
        <title>Complete genome sequence of Thermococcus profundus strain DT5432.</title>
        <authorList>
            <person name="Oger P.M."/>
        </authorList>
    </citation>
    <scope>NUCLEOTIDE SEQUENCE [LARGE SCALE GENOMIC DNA]</scope>
    <source>
        <strain evidence="3 4">DT 5432</strain>
    </source>
</reference>